<keyword evidence="3 10" id="KW-1134">Transmembrane beta strand</keyword>
<organism evidence="14 15">
    <name type="scientific">Taibaiella chishuiensis</name>
    <dbReference type="NCBI Taxonomy" id="1434707"/>
    <lineage>
        <taxon>Bacteria</taxon>
        <taxon>Pseudomonadati</taxon>
        <taxon>Bacteroidota</taxon>
        <taxon>Chitinophagia</taxon>
        <taxon>Chitinophagales</taxon>
        <taxon>Chitinophagaceae</taxon>
        <taxon>Taibaiella</taxon>
    </lineage>
</organism>
<dbReference type="AlphaFoldDB" id="A0A2P8D842"/>
<gene>
    <name evidence="14" type="ORF">B0I18_102364</name>
</gene>
<dbReference type="GO" id="GO:0015344">
    <property type="term" value="F:siderophore uptake transmembrane transporter activity"/>
    <property type="evidence" value="ECO:0007669"/>
    <property type="project" value="TreeGrafter"/>
</dbReference>
<evidence type="ECO:0000256" key="10">
    <source>
        <dbReference type="PROSITE-ProRule" id="PRU01360"/>
    </source>
</evidence>
<evidence type="ECO:0000259" key="13">
    <source>
        <dbReference type="Pfam" id="PF07715"/>
    </source>
</evidence>
<dbReference type="Pfam" id="PF00593">
    <property type="entry name" value="TonB_dep_Rec_b-barrel"/>
    <property type="match status" value="1"/>
</dbReference>
<dbReference type="InterPro" id="IPR037066">
    <property type="entry name" value="Plug_dom_sf"/>
</dbReference>
<dbReference type="InterPro" id="IPR000531">
    <property type="entry name" value="Beta-barrel_TonB"/>
</dbReference>
<reference evidence="14 15" key="1">
    <citation type="submission" date="2018-03" db="EMBL/GenBank/DDBJ databases">
        <title>Genomic Encyclopedia of Type Strains, Phase III (KMG-III): the genomes of soil and plant-associated and newly described type strains.</title>
        <authorList>
            <person name="Whitman W."/>
        </authorList>
    </citation>
    <scope>NUCLEOTIDE SEQUENCE [LARGE SCALE GENOMIC DNA]</scope>
    <source>
        <strain evidence="14 15">CGMCC 1.12700</strain>
    </source>
</reference>
<dbReference type="GO" id="GO:0009279">
    <property type="term" value="C:cell outer membrane"/>
    <property type="evidence" value="ECO:0007669"/>
    <property type="project" value="UniProtKB-SubCell"/>
</dbReference>
<name>A0A2P8D842_9BACT</name>
<evidence type="ECO:0000256" key="11">
    <source>
        <dbReference type="RuleBase" id="RU003357"/>
    </source>
</evidence>
<sequence>MAGRRPAAPLEVYVSRSLHVSCPAQHRRPGLPIFATVNYLTRYAPLLLLLACYGSLTSETYAQSLQDTLHEVQVSDRAQVQDARAGFTAGQQVQTISSVYKEVYQVQSLAGLLSQQTPVFIKSYGVNSMATLSFRGASAAQSAVLWNGVPILNPALGVADISLLNTGLFDRISLQYGSAAALYGSGNVGGALMLERNVPDFSPGRSLRATIGGGSFGRRDLQLAGQWQQRRWSVGLKTFYQQAANDFNYINNLGQEERLPNARLKAGGVLASVDYDLSRRPGDKTELLSLDLWFQQYRREIPPALFESGSVKRQTDASFRSFAEWQKTLDRSHFYVRASYNREFLRYQDGVVLPDNKNNMTQYYQELGWKYSLNKASGNPAFLHELLVFSPLQFAVAEGENISKSETQLRPALVATYSIRTPNDKLKANAALRQEWINGDAAPLLPGIGAAWRFFEKTRQLSSVSWQLRANVQRTYRFPTLNELYYFPGGNKDLKPEQGWNQDAGYTFTFRLAGAADATRSRLLFSHDLAAFNRNIKDWIYWLGGAIWTPYNIAEVHSRGLETDNKIEYLAGSCKLHFGLRSAYVISTSEASYLPNDGSKGKQVPYVPRYNGQFNLGFTWAGCFVNYNHTYTGYRFTTIDESQFLEPYNTGNLQVMYTFTRAAYTLKAAAQVQNLWNTAYEVVSARPMPGRYFLFSLQLGLKG</sequence>
<dbReference type="GO" id="GO:0044718">
    <property type="term" value="P:siderophore transmembrane transport"/>
    <property type="evidence" value="ECO:0007669"/>
    <property type="project" value="TreeGrafter"/>
</dbReference>
<keyword evidence="7 10" id="KW-0472">Membrane</keyword>
<evidence type="ECO:0000256" key="4">
    <source>
        <dbReference type="ARBA" id="ARBA00022692"/>
    </source>
</evidence>
<feature type="domain" description="TonB-dependent receptor plug" evidence="13">
    <location>
        <begin position="90"/>
        <end position="191"/>
    </location>
</feature>
<accession>A0A2P8D842</accession>
<dbReference type="PANTHER" id="PTHR30069:SF29">
    <property type="entry name" value="HEMOGLOBIN AND HEMOGLOBIN-HAPTOGLOBIN-BINDING PROTEIN 1-RELATED"/>
    <property type="match status" value="1"/>
</dbReference>
<dbReference type="Gene3D" id="2.170.130.10">
    <property type="entry name" value="TonB-dependent receptor, plug domain"/>
    <property type="match status" value="1"/>
</dbReference>
<evidence type="ECO:0000256" key="7">
    <source>
        <dbReference type="ARBA" id="ARBA00023136"/>
    </source>
</evidence>
<dbReference type="PANTHER" id="PTHR30069">
    <property type="entry name" value="TONB-DEPENDENT OUTER MEMBRANE RECEPTOR"/>
    <property type="match status" value="1"/>
</dbReference>
<keyword evidence="6 11" id="KW-0798">TonB box</keyword>
<comment type="similarity">
    <text evidence="10 11">Belongs to the TonB-dependent receptor family.</text>
</comment>
<proteinExistence type="inferred from homology"/>
<keyword evidence="5" id="KW-0732">Signal</keyword>
<keyword evidence="8 14" id="KW-0675">Receptor</keyword>
<dbReference type="InterPro" id="IPR012910">
    <property type="entry name" value="Plug_dom"/>
</dbReference>
<keyword evidence="15" id="KW-1185">Reference proteome</keyword>
<keyword evidence="9 10" id="KW-0998">Cell outer membrane</keyword>
<dbReference type="InterPro" id="IPR039426">
    <property type="entry name" value="TonB-dep_rcpt-like"/>
</dbReference>
<comment type="subcellular location">
    <subcellularLocation>
        <location evidence="1 10">Cell outer membrane</location>
        <topology evidence="1 10">Multi-pass membrane protein</topology>
    </subcellularLocation>
</comment>
<evidence type="ECO:0000256" key="1">
    <source>
        <dbReference type="ARBA" id="ARBA00004571"/>
    </source>
</evidence>
<dbReference type="EMBL" id="PYGD01000002">
    <property type="protein sequence ID" value="PSK93394.1"/>
    <property type="molecule type" value="Genomic_DNA"/>
</dbReference>
<evidence type="ECO:0000256" key="9">
    <source>
        <dbReference type="ARBA" id="ARBA00023237"/>
    </source>
</evidence>
<evidence type="ECO:0000256" key="8">
    <source>
        <dbReference type="ARBA" id="ARBA00023170"/>
    </source>
</evidence>
<dbReference type="SUPFAM" id="SSF56935">
    <property type="entry name" value="Porins"/>
    <property type="match status" value="1"/>
</dbReference>
<keyword evidence="4 10" id="KW-0812">Transmembrane</keyword>
<dbReference type="Pfam" id="PF07715">
    <property type="entry name" value="Plug"/>
    <property type="match status" value="1"/>
</dbReference>
<dbReference type="Gene3D" id="2.40.170.20">
    <property type="entry name" value="TonB-dependent receptor, beta-barrel domain"/>
    <property type="match status" value="1"/>
</dbReference>
<evidence type="ECO:0000256" key="2">
    <source>
        <dbReference type="ARBA" id="ARBA00022448"/>
    </source>
</evidence>
<evidence type="ECO:0000259" key="12">
    <source>
        <dbReference type="Pfam" id="PF00593"/>
    </source>
</evidence>
<keyword evidence="2 10" id="KW-0813">Transport</keyword>
<evidence type="ECO:0000256" key="6">
    <source>
        <dbReference type="ARBA" id="ARBA00023077"/>
    </source>
</evidence>
<dbReference type="Proteomes" id="UP000240572">
    <property type="component" value="Unassembled WGS sequence"/>
</dbReference>
<protein>
    <submittedName>
        <fullName evidence="14">Outer membrane cobalamin receptor</fullName>
    </submittedName>
</protein>
<evidence type="ECO:0000313" key="14">
    <source>
        <dbReference type="EMBL" id="PSK93394.1"/>
    </source>
</evidence>
<evidence type="ECO:0000256" key="3">
    <source>
        <dbReference type="ARBA" id="ARBA00022452"/>
    </source>
</evidence>
<dbReference type="PROSITE" id="PS52016">
    <property type="entry name" value="TONB_DEPENDENT_REC_3"/>
    <property type="match status" value="1"/>
</dbReference>
<comment type="caution">
    <text evidence="14">The sequence shown here is derived from an EMBL/GenBank/DDBJ whole genome shotgun (WGS) entry which is preliminary data.</text>
</comment>
<evidence type="ECO:0000313" key="15">
    <source>
        <dbReference type="Proteomes" id="UP000240572"/>
    </source>
</evidence>
<dbReference type="InterPro" id="IPR036942">
    <property type="entry name" value="Beta-barrel_TonB_sf"/>
</dbReference>
<feature type="domain" description="TonB-dependent receptor-like beta-barrel" evidence="12">
    <location>
        <begin position="193"/>
        <end position="675"/>
    </location>
</feature>
<evidence type="ECO:0000256" key="5">
    <source>
        <dbReference type="ARBA" id="ARBA00022729"/>
    </source>
</evidence>